<keyword evidence="1" id="KW-1133">Transmembrane helix</keyword>
<keyword evidence="3" id="KW-1185">Reference proteome</keyword>
<evidence type="ECO:0000256" key="1">
    <source>
        <dbReference type="SAM" id="Phobius"/>
    </source>
</evidence>
<dbReference type="AlphaFoldDB" id="A0A0B3VT71"/>
<feature type="transmembrane region" description="Helical" evidence="1">
    <location>
        <begin position="47"/>
        <end position="66"/>
    </location>
</feature>
<name>A0A0B3VT71_9FIRM</name>
<reference evidence="2 3" key="1">
    <citation type="submission" date="2014-12" db="EMBL/GenBank/DDBJ databases">
        <title>Draft genome sequence of Terrisporobacter sp. 08-306576, isolated from the blood culture of a bacteremia patient.</title>
        <authorList>
            <person name="Lund L.C."/>
            <person name="Sydenham T.V."/>
            <person name="Hogh S.V."/>
            <person name="Skov M.N."/>
            <person name="Kemp M."/>
            <person name="Justesen U.S."/>
        </authorList>
    </citation>
    <scope>NUCLEOTIDE SEQUENCE [LARGE SCALE GENOMIC DNA]</scope>
    <source>
        <strain evidence="2 3">08-306576</strain>
    </source>
</reference>
<dbReference type="STRING" id="1577792.QX51_17310"/>
<dbReference type="OrthoDB" id="1756148at2"/>
<keyword evidence="1" id="KW-0472">Membrane</keyword>
<organism evidence="2 3">
    <name type="scientific">Terrisporobacter othiniensis</name>
    <dbReference type="NCBI Taxonomy" id="1577792"/>
    <lineage>
        <taxon>Bacteria</taxon>
        <taxon>Bacillati</taxon>
        <taxon>Bacillota</taxon>
        <taxon>Clostridia</taxon>
        <taxon>Peptostreptococcales</taxon>
        <taxon>Peptostreptococcaceae</taxon>
        <taxon>Terrisporobacter</taxon>
    </lineage>
</organism>
<feature type="transmembrane region" description="Helical" evidence="1">
    <location>
        <begin position="6"/>
        <end position="26"/>
    </location>
</feature>
<feature type="transmembrane region" description="Helical" evidence="1">
    <location>
        <begin position="72"/>
        <end position="89"/>
    </location>
</feature>
<protein>
    <submittedName>
        <fullName evidence="2">Uncharacterized protein</fullName>
    </submittedName>
</protein>
<proteinExistence type="predicted"/>
<dbReference type="RefSeq" id="WP_039681156.1">
    <property type="nucleotide sequence ID" value="NZ_JAWGXO010000016.1"/>
</dbReference>
<dbReference type="Proteomes" id="UP000031189">
    <property type="component" value="Unassembled WGS sequence"/>
</dbReference>
<dbReference type="EMBL" id="JWHR01000145">
    <property type="protein sequence ID" value="KHS55799.1"/>
    <property type="molecule type" value="Genomic_DNA"/>
</dbReference>
<evidence type="ECO:0000313" key="3">
    <source>
        <dbReference type="Proteomes" id="UP000031189"/>
    </source>
</evidence>
<gene>
    <name evidence="2" type="ORF">QX51_17310</name>
</gene>
<accession>A0A0B3VT71</accession>
<keyword evidence="1" id="KW-0812">Transmembrane</keyword>
<evidence type="ECO:0000313" key="2">
    <source>
        <dbReference type="EMBL" id="KHS55799.1"/>
    </source>
</evidence>
<sequence>MGTMIIATLLSAAVFSFIFYILNNRIGGIFKPIQKDLSNLNKGTRRILNFAGFILAILISVYLRIVLNLSDISGGLILGFLGAMLDTCFRNNIVENTIGNNIF</sequence>
<comment type="caution">
    <text evidence="2">The sequence shown here is derived from an EMBL/GenBank/DDBJ whole genome shotgun (WGS) entry which is preliminary data.</text>
</comment>